<evidence type="ECO:0000313" key="1">
    <source>
        <dbReference type="EMBL" id="MPN50095.1"/>
    </source>
</evidence>
<dbReference type="EMBL" id="VSSQ01113944">
    <property type="protein sequence ID" value="MPN50095.1"/>
    <property type="molecule type" value="Genomic_DNA"/>
</dbReference>
<dbReference type="AlphaFoldDB" id="A0A645IFM8"/>
<reference evidence="1" key="1">
    <citation type="submission" date="2019-08" db="EMBL/GenBank/DDBJ databases">
        <authorList>
            <person name="Kucharzyk K."/>
            <person name="Murdoch R.W."/>
            <person name="Higgins S."/>
            <person name="Loffler F."/>
        </authorList>
    </citation>
    <scope>NUCLEOTIDE SEQUENCE</scope>
</reference>
<accession>A0A645IFM8</accession>
<proteinExistence type="predicted"/>
<comment type="caution">
    <text evidence="1">The sequence shown here is derived from an EMBL/GenBank/DDBJ whole genome shotgun (WGS) entry which is preliminary data.</text>
</comment>
<gene>
    <name evidence="1" type="ORF">SDC9_197721</name>
</gene>
<name>A0A645IFM8_9ZZZZ</name>
<protein>
    <submittedName>
        <fullName evidence="1">Uncharacterized protein</fullName>
    </submittedName>
</protein>
<organism evidence="1">
    <name type="scientific">bioreactor metagenome</name>
    <dbReference type="NCBI Taxonomy" id="1076179"/>
    <lineage>
        <taxon>unclassified sequences</taxon>
        <taxon>metagenomes</taxon>
        <taxon>ecological metagenomes</taxon>
    </lineage>
</organism>
<sequence>MNNSKGAVGFPMALFSFYKRDTYIISFQERVERNADKSHGSFRKYGIQRPDYARKTAERDL</sequence>